<accession>A0AAV2HF58</accession>
<sequence>MDYDRLFHQASRGINGTGGGGGGGPGARGYPQVLDGGYASPPMRRVGGGQFGLNQNNLGGNQAFGPGGAPPPQDVARNVLTPTQGAVSVSPSPILRSAPYTKFQVPTTPIGPIPTVQLISSPEGPGLNLDNIQEEWERRGSKSSNRSHPSNRSGGGAKFLGVNTESAWTKWSRERRASYRRRIEKLERMES</sequence>
<gene>
    <name evidence="2" type="ORF">GSLYS_00006629001</name>
</gene>
<feature type="non-terminal residue" evidence="2">
    <location>
        <position position="191"/>
    </location>
</feature>
<dbReference type="EMBL" id="CAXITT010000120">
    <property type="protein sequence ID" value="CAL1532611.1"/>
    <property type="molecule type" value="Genomic_DNA"/>
</dbReference>
<evidence type="ECO:0000256" key="1">
    <source>
        <dbReference type="SAM" id="MobiDB-lite"/>
    </source>
</evidence>
<proteinExistence type="predicted"/>
<protein>
    <submittedName>
        <fullName evidence="2">Uncharacterized protein</fullName>
    </submittedName>
</protein>
<dbReference type="AlphaFoldDB" id="A0AAV2HF58"/>
<name>A0AAV2HF58_LYMST</name>
<reference evidence="2 3" key="1">
    <citation type="submission" date="2024-04" db="EMBL/GenBank/DDBJ databases">
        <authorList>
            <consortium name="Genoscope - CEA"/>
            <person name="William W."/>
        </authorList>
    </citation>
    <scope>NUCLEOTIDE SEQUENCE [LARGE SCALE GENOMIC DNA]</scope>
</reference>
<evidence type="ECO:0000313" key="3">
    <source>
        <dbReference type="Proteomes" id="UP001497497"/>
    </source>
</evidence>
<keyword evidence="3" id="KW-1185">Reference proteome</keyword>
<feature type="region of interest" description="Disordered" evidence="1">
    <location>
        <begin position="119"/>
        <end position="164"/>
    </location>
</feature>
<organism evidence="2 3">
    <name type="scientific">Lymnaea stagnalis</name>
    <name type="common">Great pond snail</name>
    <name type="synonym">Helix stagnalis</name>
    <dbReference type="NCBI Taxonomy" id="6523"/>
    <lineage>
        <taxon>Eukaryota</taxon>
        <taxon>Metazoa</taxon>
        <taxon>Spiralia</taxon>
        <taxon>Lophotrochozoa</taxon>
        <taxon>Mollusca</taxon>
        <taxon>Gastropoda</taxon>
        <taxon>Heterobranchia</taxon>
        <taxon>Euthyneura</taxon>
        <taxon>Panpulmonata</taxon>
        <taxon>Hygrophila</taxon>
        <taxon>Lymnaeoidea</taxon>
        <taxon>Lymnaeidae</taxon>
        <taxon>Lymnaea</taxon>
    </lineage>
</organism>
<evidence type="ECO:0000313" key="2">
    <source>
        <dbReference type="EMBL" id="CAL1532611.1"/>
    </source>
</evidence>
<dbReference type="Proteomes" id="UP001497497">
    <property type="component" value="Unassembled WGS sequence"/>
</dbReference>
<feature type="compositionally biased region" description="Polar residues" evidence="1">
    <location>
        <begin position="142"/>
        <end position="152"/>
    </location>
</feature>
<comment type="caution">
    <text evidence="2">The sequence shown here is derived from an EMBL/GenBank/DDBJ whole genome shotgun (WGS) entry which is preliminary data.</text>
</comment>